<protein>
    <submittedName>
        <fullName evidence="4">Carboxymuconolactone decarboxylase family protein</fullName>
    </submittedName>
</protein>
<dbReference type="CDD" id="cd02233">
    <property type="entry name" value="cupin_HNL-like"/>
    <property type="match status" value="1"/>
</dbReference>
<organism evidence="4 5">
    <name type="scientific">Xanthobacter oligotrophicus</name>
    <dbReference type="NCBI Taxonomy" id="2607286"/>
    <lineage>
        <taxon>Bacteria</taxon>
        <taxon>Pseudomonadati</taxon>
        <taxon>Pseudomonadota</taxon>
        <taxon>Alphaproteobacteria</taxon>
        <taxon>Hyphomicrobiales</taxon>
        <taxon>Xanthobacteraceae</taxon>
        <taxon>Xanthobacter</taxon>
    </lineage>
</organism>
<feature type="domain" description="Cupin type-2" evidence="3">
    <location>
        <begin position="312"/>
        <end position="369"/>
    </location>
</feature>
<accession>A0ABW6ZT44</accession>
<dbReference type="EMBL" id="JBAFVH010000003">
    <property type="protein sequence ID" value="MFG1371602.1"/>
    <property type="molecule type" value="Genomic_DNA"/>
</dbReference>
<feature type="chain" id="PRO_5046205542" evidence="1">
    <location>
        <begin position="20"/>
        <end position="408"/>
    </location>
</feature>
<proteinExistence type="predicted"/>
<comment type="caution">
    <text evidence="4">The sequence shown here is derived from an EMBL/GenBank/DDBJ whole genome shotgun (WGS) entry which is preliminary data.</text>
</comment>
<dbReference type="SUPFAM" id="SSF51182">
    <property type="entry name" value="RmlC-like cupins"/>
    <property type="match status" value="1"/>
</dbReference>
<evidence type="ECO:0000256" key="1">
    <source>
        <dbReference type="SAM" id="SignalP"/>
    </source>
</evidence>
<dbReference type="Pfam" id="PF07883">
    <property type="entry name" value="Cupin_2"/>
    <property type="match status" value="1"/>
</dbReference>
<reference evidence="4 5" key="1">
    <citation type="submission" date="2024-02" db="EMBL/GenBank/DDBJ databases">
        <title>Expansion and revision of Xanthobacter and proposal of Roseixanthobacter gen. nov.</title>
        <authorList>
            <person name="Soltysiak M.P.M."/>
            <person name="Jalihal A."/>
            <person name="Ory A."/>
            <person name="Chrisophersen C."/>
            <person name="Lee A.D."/>
            <person name="Boulton J."/>
            <person name="Springer M."/>
        </authorList>
    </citation>
    <scope>NUCLEOTIDE SEQUENCE [LARGE SCALE GENOMIC DNA]</scope>
    <source>
        <strain evidence="4 5">23A</strain>
    </source>
</reference>
<dbReference type="InterPro" id="IPR003779">
    <property type="entry name" value="CMD-like"/>
</dbReference>
<dbReference type="Gene3D" id="1.20.1290.10">
    <property type="entry name" value="AhpD-like"/>
    <property type="match status" value="1"/>
</dbReference>
<dbReference type="SUPFAM" id="SSF69118">
    <property type="entry name" value="AhpD-like"/>
    <property type="match status" value="1"/>
</dbReference>
<dbReference type="InterPro" id="IPR011051">
    <property type="entry name" value="RmlC_Cupin_sf"/>
</dbReference>
<dbReference type="Gene3D" id="2.60.120.10">
    <property type="entry name" value="Jelly Rolls"/>
    <property type="match status" value="1"/>
</dbReference>
<keyword evidence="1" id="KW-0732">Signal</keyword>
<evidence type="ECO:0000313" key="5">
    <source>
        <dbReference type="Proteomes" id="UP001604002"/>
    </source>
</evidence>
<evidence type="ECO:0000259" key="2">
    <source>
        <dbReference type="Pfam" id="PF02627"/>
    </source>
</evidence>
<dbReference type="RefSeq" id="WP_393991587.1">
    <property type="nucleotide sequence ID" value="NZ_JBAFVH010000003.1"/>
</dbReference>
<gene>
    <name evidence="4" type="ORF">V5F32_05465</name>
</gene>
<keyword evidence="5" id="KW-1185">Reference proteome</keyword>
<dbReference type="InterPro" id="IPR014710">
    <property type="entry name" value="RmlC-like_jellyroll"/>
</dbReference>
<evidence type="ECO:0000313" key="4">
    <source>
        <dbReference type="EMBL" id="MFG1371602.1"/>
    </source>
</evidence>
<sequence>MKLPAALAAAMSLAAPAEADAGSEPERVAPPIVHEVTPALGTYTDAVLFGDVWKRPDLSPRDRSLVTIAALVAGGNTAQMTGHFNRGLDNGVTPDEIAATITHLAFYAGWPKAMSAVGIAKDVFTRRNLGPDQVAPEPGPPITLDAASEARRAAAVEAQVGAVAPALATYTNAVLFGDLWRRADLTPRDRSLVTIVALIVNSQTDQLPFHLHRGMDNGLTRTQLSEVITHLAFYAGWPRAMSAIPAARTVFEDHMREQAGDPASAQGRVTMDILHPGAGPSTPGPVEYFTGSVKISSRFQRDAPARIGGASVSFEPGARTAWHTHPLGQTLVVTAGCGWVQQEGEDIQEMGIGDIVWIPPGVKHWHGATPGSSMTHIAVAEALDGKSVDWMEHVTDEQYRRGRRSGGC</sequence>
<dbReference type="PANTHER" id="PTHR33570:SF9">
    <property type="entry name" value="BLL4600 PROTEIN"/>
    <property type="match status" value="1"/>
</dbReference>
<dbReference type="InterPro" id="IPR047263">
    <property type="entry name" value="HNL-like_cupin"/>
</dbReference>
<dbReference type="Proteomes" id="UP001604002">
    <property type="component" value="Unassembled WGS sequence"/>
</dbReference>
<dbReference type="InterPro" id="IPR013096">
    <property type="entry name" value="Cupin_2"/>
</dbReference>
<feature type="domain" description="Carboxymuconolactone decarboxylase-like" evidence="2">
    <location>
        <begin position="38"/>
        <end position="122"/>
    </location>
</feature>
<dbReference type="InterPro" id="IPR029032">
    <property type="entry name" value="AhpD-like"/>
</dbReference>
<feature type="domain" description="Carboxymuconolactone decarboxylase-like" evidence="2">
    <location>
        <begin position="165"/>
        <end position="248"/>
    </location>
</feature>
<dbReference type="PANTHER" id="PTHR33570">
    <property type="entry name" value="4-CARBOXYMUCONOLACTONE DECARBOXYLASE FAMILY PROTEIN"/>
    <property type="match status" value="1"/>
</dbReference>
<name>A0ABW6ZT44_9HYPH</name>
<feature type="signal peptide" evidence="1">
    <location>
        <begin position="1"/>
        <end position="19"/>
    </location>
</feature>
<evidence type="ECO:0000259" key="3">
    <source>
        <dbReference type="Pfam" id="PF07883"/>
    </source>
</evidence>
<dbReference type="InterPro" id="IPR052512">
    <property type="entry name" value="4CMD/NDH-1_regulator"/>
</dbReference>
<dbReference type="Pfam" id="PF02627">
    <property type="entry name" value="CMD"/>
    <property type="match status" value="2"/>
</dbReference>